<dbReference type="EMBL" id="JBHSFA010000005">
    <property type="protein sequence ID" value="MFC4542118.1"/>
    <property type="molecule type" value="Genomic_DNA"/>
</dbReference>
<reference evidence="3 4" key="1">
    <citation type="journal article" date="2019" name="Int. J. Syst. Evol. Microbiol.">
        <title>The Global Catalogue of Microorganisms (GCM) 10K type strain sequencing project: providing services to taxonomists for standard genome sequencing and annotation.</title>
        <authorList>
            <consortium name="The Broad Institute Genomics Platform"/>
            <consortium name="The Broad Institute Genome Sequencing Center for Infectious Disease"/>
            <person name="Wu L."/>
            <person name="Ma J."/>
        </authorList>
    </citation>
    <scope>NUCLEOTIDE SEQUENCE [LARGE SCALE GENOMIC DNA]</scope>
    <source>
        <strain evidence="3 4">WLHS5</strain>
    </source>
</reference>
<gene>
    <name evidence="3" type="ORF">ACFO5R_09275</name>
</gene>
<evidence type="ECO:0000256" key="1">
    <source>
        <dbReference type="SAM" id="MobiDB-lite"/>
    </source>
</evidence>
<accession>A0ABD5PNW5</accession>
<dbReference type="PANTHER" id="PTHR19328:SF13">
    <property type="entry name" value="HIPL1 PROTEIN"/>
    <property type="match status" value="1"/>
</dbReference>
<dbReference type="Pfam" id="PF07995">
    <property type="entry name" value="GSDH"/>
    <property type="match status" value="1"/>
</dbReference>
<feature type="domain" description="Glucose/Sorbosone dehydrogenase" evidence="2">
    <location>
        <begin position="70"/>
        <end position="414"/>
    </location>
</feature>
<dbReference type="PROSITE" id="PS51257">
    <property type="entry name" value="PROKAR_LIPOPROTEIN"/>
    <property type="match status" value="1"/>
</dbReference>
<proteinExistence type="predicted"/>
<comment type="caution">
    <text evidence="3">The sequence shown here is derived from an EMBL/GenBank/DDBJ whole genome shotgun (WGS) entry which is preliminary data.</text>
</comment>
<evidence type="ECO:0000259" key="2">
    <source>
        <dbReference type="Pfam" id="PF07995"/>
    </source>
</evidence>
<feature type="region of interest" description="Disordered" evidence="1">
    <location>
        <begin position="33"/>
        <end position="59"/>
    </location>
</feature>
<keyword evidence="4" id="KW-1185">Reference proteome</keyword>
<dbReference type="PANTHER" id="PTHR19328">
    <property type="entry name" value="HEDGEHOG-INTERACTING PROTEIN"/>
    <property type="match status" value="1"/>
</dbReference>
<evidence type="ECO:0000313" key="3">
    <source>
        <dbReference type="EMBL" id="MFC4542118.1"/>
    </source>
</evidence>
<dbReference type="InterPro" id="IPR012938">
    <property type="entry name" value="Glc/Sorbosone_DH"/>
</dbReference>
<dbReference type="InterPro" id="IPR011041">
    <property type="entry name" value="Quinoprot_gluc/sorb_DH_b-prop"/>
</dbReference>
<dbReference type="InterPro" id="IPR011042">
    <property type="entry name" value="6-blade_b-propeller_TolB-like"/>
</dbReference>
<organism evidence="3 4">
    <name type="scientific">Halosolutus amylolyticus</name>
    <dbReference type="NCBI Taxonomy" id="2932267"/>
    <lineage>
        <taxon>Archaea</taxon>
        <taxon>Methanobacteriati</taxon>
        <taxon>Methanobacteriota</taxon>
        <taxon>Stenosarchaea group</taxon>
        <taxon>Halobacteria</taxon>
        <taxon>Halobacteriales</taxon>
        <taxon>Natrialbaceae</taxon>
        <taxon>Halosolutus</taxon>
    </lineage>
</organism>
<evidence type="ECO:0000313" key="4">
    <source>
        <dbReference type="Proteomes" id="UP001595898"/>
    </source>
</evidence>
<feature type="region of interest" description="Disordered" evidence="1">
    <location>
        <begin position="225"/>
        <end position="255"/>
    </location>
</feature>
<sequence length="433" mass="45864">MQSPPRRQYLLAIGASVATAGCLGRLLGDDLELATPENVPPDDWEQPDWEPPREAPVEGDVSATTVVSDLEIPWDLAFAGDDAFVTERDGGVTRFATDALSGEADLTPADGETVLDGDDLPDRAAPGEGGTLGVAVHPDYPDPADLFVYYTAETGDLSNHVVRYDRDGDDLEPIVEGIPGASIHNGGRIAFGPEGDLWVLTGDAEDPAATQDPGSLAGAVLRTTPDGESVAATPDWGADGDSRTYTLGHRNPQGIDFTPEGTPIVAEHGPQARDEISVLRPGGNYGWDVVRGGPDDPEYGNYDEYDAASPPIVNTGETTWAPSGLSFYADDAIGNWQYRLFAAGLGSNALYAVSLFADDPPAIESGVTFDASWLDDRFTAIAHSLFDGTYGRLRHVEPGPDGSLFLLTSNRDGRASGAFPRPGDDRIVRLEPA</sequence>
<dbReference type="AlphaFoldDB" id="A0ABD5PNW5"/>
<dbReference type="Proteomes" id="UP001595898">
    <property type="component" value="Unassembled WGS sequence"/>
</dbReference>
<dbReference type="RefSeq" id="WP_250141523.1">
    <property type="nucleotide sequence ID" value="NZ_JALIQP010000004.1"/>
</dbReference>
<name>A0ABD5PNW5_9EURY</name>
<dbReference type="Gene3D" id="2.120.10.30">
    <property type="entry name" value="TolB, C-terminal domain"/>
    <property type="match status" value="1"/>
</dbReference>
<protein>
    <submittedName>
        <fullName evidence="3">PQQ-dependent sugar dehydrogenase</fullName>
    </submittedName>
</protein>
<dbReference type="SUPFAM" id="SSF50952">
    <property type="entry name" value="Soluble quinoprotein glucose dehydrogenase"/>
    <property type="match status" value="1"/>
</dbReference>